<reference evidence="1" key="2">
    <citation type="submission" date="2019-11" db="EMBL/GenBank/DDBJ databases">
        <title>Improved Assembly of Tolypothrix boutellei genome.</title>
        <authorList>
            <person name="Sarangi A.N."/>
            <person name="Mukherjee M."/>
            <person name="Ghosh S."/>
            <person name="Singh D."/>
            <person name="Das A."/>
            <person name="Kant S."/>
            <person name="Prusty A."/>
            <person name="Tripathy S."/>
        </authorList>
    </citation>
    <scope>NUCLEOTIDE SEQUENCE</scope>
    <source>
        <strain evidence="1">VB521301</strain>
    </source>
</reference>
<reference evidence="1" key="1">
    <citation type="journal article" date="2015" name="Genome Announc.">
        <title>Draft Genome Sequence of Tolypothrix boutellei Strain VB521301.</title>
        <authorList>
            <person name="Chandrababunaidu M.M."/>
            <person name="Singh D."/>
            <person name="Sen D."/>
            <person name="Bhan S."/>
            <person name="Das S."/>
            <person name="Gupta A."/>
            <person name="Adhikary S.P."/>
            <person name="Tripathy S."/>
        </authorList>
    </citation>
    <scope>NUCLEOTIDE SEQUENCE</scope>
    <source>
        <strain evidence="1">VB521301</strain>
    </source>
</reference>
<dbReference type="Gene3D" id="3.90.550.10">
    <property type="entry name" value="Spore Coat Polysaccharide Biosynthesis Protein SpsA, Chain A"/>
    <property type="match status" value="1"/>
</dbReference>
<dbReference type="SUPFAM" id="SSF53448">
    <property type="entry name" value="Nucleotide-diphospho-sugar transferases"/>
    <property type="match status" value="1"/>
</dbReference>
<comment type="caution">
    <text evidence="1">The sequence shown here is derived from an EMBL/GenBank/DDBJ whole genome shotgun (WGS) entry which is preliminary data.</text>
</comment>
<organism evidence="1 2">
    <name type="scientific">Tolypothrix bouteillei VB521301</name>
    <dbReference type="NCBI Taxonomy" id="1479485"/>
    <lineage>
        <taxon>Bacteria</taxon>
        <taxon>Bacillati</taxon>
        <taxon>Cyanobacteriota</taxon>
        <taxon>Cyanophyceae</taxon>
        <taxon>Nostocales</taxon>
        <taxon>Tolypothrichaceae</taxon>
        <taxon>Tolypothrix</taxon>
    </lineage>
</organism>
<dbReference type="RefSeq" id="WP_038087044.1">
    <property type="nucleotide sequence ID" value="NZ_JHEG04000001.1"/>
</dbReference>
<dbReference type="AlphaFoldDB" id="A0A8S9T145"/>
<name>A0A8S9T145_9CYAN</name>
<dbReference type="Proteomes" id="UP000029738">
    <property type="component" value="Unassembled WGS sequence"/>
</dbReference>
<dbReference type="EMBL" id="JHEG04000001">
    <property type="protein sequence ID" value="KAF3885778.1"/>
    <property type="molecule type" value="Genomic_DNA"/>
</dbReference>
<sequence>MSLSTPVVFIIFNRPDLTDIVFKKIAEAQPKKLLVIADGPRSPEEAEKCSKTREIIQKIDWDCDVLTNFSDKNLGCRERIVSGLNWVFSLVEEAIILEDDCLPAPSFFTFCQDLLEYYRHDKRIMMISGDNFQLGQSRTNYSYYFSKYAHIWGWATWRRAWHYYDANMETWPESREAISALIEDNYEKKFWIDIFEHVFNRRQDWDWQWAYACLTQNGLSVMPNVNLISNLGFREDATQALHKSPWAKLPVDDIWTIKHPPNVIRNVTADKYTFDYHYEGNDMRKRDTIQWKIYNYFAILLEKIKRKFFNVMSKIYVGKLGY</sequence>
<protein>
    <submittedName>
        <fullName evidence="1">Glycosyltransferase family 2 protein</fullName>
    </submittedName>
</protein>
<gene>
    <name evidence="1" type="ORF">DA73_0400010100</name>
</gene>
<dbReference type="InterPro" id="IPR029044">
    <property type="entry name" value="Nucleotide-diphossugar_trans"/>
</dbReference>
<keyword evidence="2" id="KW-1185">Reference proteome</keyword>
<evidence type="ECO:0000313" key="2">
    <source>
        <dbReference type="Proteomes" id="UP000029738"/>
    </source>
</evidence>
<proteinExistence type="predicted"/>
<accession>A0A8S9T145</accession>
<evidence type="ECO:0000313" key="1">
    <source>
        <dbReference type="EMBL" id="KAF3885778.1"/>
    </source>
</evidence>